<keyword evidence="5 7" id="KW-1133">Transmembrane helix</keyword>
<gene>
    <name evidence="9" type="ORF">DUNSADRAFT_15566</name>
</gene>
<sequence>MRRVHRLASFLSLFLAVWIGGVLQLQGSANRSWCSLAVLWAPALAILSLGCYLLARLMYGVMTFSSYPRETVALQQELQLAKEKMSEQGLWFAD</sequence>
<evidence type="ECO:0000256" key="2">
    <source>
        <dbReference type="ARBA" id="ARBA00010430"/>
    </source>
</evidence>
<comment type="function">
    <text evidence="7">Stabilizer subunit of the dolichol-phosphate mannose (DPM) synthase complex; tethers catalytic subunit to the ER.</text>
</comment>
<organism evidence="9 10">
    <name type="scientific">Dunaliella salina</name>
    <name type="common">Green alga</name>
    <name type="synonym">Protococcus salinus</name>
    <dbReference type="NCBI Taxonomy" id="3046"/>
    <lineage>
        <taxon>Eukaryota</taxon>
        <taxon>Viridiplantae</taxon>
        <taxon>Chlorophyta</taxon>
        <taxon>core chlorophytes</taxon>
        <taxon>Chlorophyceae</taxon>
        <taxon>CS clade</taxon>
        <taxon>Chlamydomonadales</taxon>
        <taxon>Dunaliellaceae</taxon>
        <taxon>Dunaliella</taxon>
    </lineage>
</organism>
<evidence type="ECO:0000256" key="5">
    <source>
        <dbReference type="ARBA" id="ARBA00022989"/>
    </source>
</evidence>
<dbReference type="Pfam" id="PF08285">
    <property type="entry name" value="DPM3"/>
    <property type="match status" value="1"/>
</dbReference>
<feature type="chain" id="PRO_5047046881" description="Dolichol-phosphate mannosyltransferase subunit 3" evidence="8">
    <location>
        <begin position="25"/>
        <end position="94"/>
    </location>
</feature>
<comment type="subcellular location">
    <subcellularLocation>
        <location evidence="1 7">Endoplasmic reticulum membrane</location>
        <topology evidence="1 7">Multi-pass membrane protein</topology>
    </subcellularLocation>
</comment>
<keyword evidence="6 7" id="KW-0472">Membrane</keyword>
<keyword evidence="3 7" id="KW-0812">Transmembrane</keyword>
<keyword evidence="9" id="KW-0808">Transferase</keyword>
<evidence type="ECO:0000313" key="9">
    <source>
        <dbReference type="EMBL" id="KAF5829734.1"/>
    </source>
</evidence>
<evidence type="ECO:0000256" key="1">
    <source>
        <dbReference type="ARBA" id="ARBA00004477"/>
    </source>
</evidence>
<accession>A0ABQ7G551</accession>
<evidence type="ECO:0000256" key="3">
    <source>
        <dbReference type="ARBA" id="ARBA00022692"/>
    </source>
</evidence>
<evidence type="ECO:0000256" key="4">
    <source>
        <dbReference type="ARBA" id="ARBA00022824"/>
    </source>
</evidence>
<dbReference type="Proteomes" id="UP000815325">
    <property type="component" value="Unassembled WGS sequence"/>
</dbReference>
<keyword evidence="4 7" id="KW-0256">Endoplasmic reticulum</keyword>
<feature type="transmembrane region" description="Helical" evidence="7">
    <location>
        <begin position="37"/>
        <end position="59"/>
    </location>
</feature>
<evidence type="ECO:0000313" key="10">
    <source>
        <dbReference type="Proteomes" id="UP000815325"/>
    </source>
</evidence>
<keyword evidence="9" id="KW-0328">Glycosyltransferase</keyword>
<comment type="caution">
    <text evidence="7">Lacks conserved residue(s) required for the propagation of feature annotation.</text>
</comment>
<dbReference type="InterPro" id="IPR013174">
    <property type="entry name" value="DPM3"/>
</dbReference>
<dbReference type="GO" id="GO:0016757">
    <property type="term" value="F:glycosyltransferase activity"/>
    <property type="evidence" value="ECO:0007669"/>
    <property type="project" value="UniProtKB-KW"/>
</dbReference>
<reference evidence="9" key="1">
    <citation type="submission" date="2017-08" db="EMBL/GenBank/DDBJ databases">
        <authorList>
            <person name="Polle J.E."/>
            <person name="Barry K."/>
            <person name="Cushman J."/>
            <person name="Schmutz J."/>
            <person name="Tran D."/>
            <person name="Hathwaick L.T."/>
            <person name="Yim W.C."/>
            <person name="Jenkins J."/>
            <person name="Mckie-Krisberg Z.M."/>
            <person name="Prochnik S."/>
            <person name="Lindquist E."/>
            <person name="Dockter R.B."/>
            <person name="Adam C."/>
            <person name="Molina H."/>
            <person name="Bunkerborg J."/>
            <person name="Jin E."/>
            <person name="Buchheim M."/>
            <person name="Magnuson J."/>
        </authorList>
    </citation>
    <scope>NUCLEOTIDE SEQUENCE</scope>
    <source>
        <strain evidence="9">CCAP 19/18</strain>
    </source>
</reference>
<keyword evidence="8" id="KW-0732">Signal</keyword>
<feature type="signal peptide" evidence="8">
    <location>
        <begin position="1"/>
        <end position="24"/>
    </location>
</feature>
<evidence type="ECO:0000256" key="8">
    <source>
        <dbReference type="SAM" id="SignalP"/>
    </source>
</evidence>
<keyword evidence="10" id="KW-1185">Reference proteome</keyword>
<comment type="pathway">
    <text evidence="7">Protein modification; protein glycosylation.</text>
</comment>
<evidence type="ECO:0000256" key="6">
    <source>
        <dbReference type="ARBA" id="ARBA00023136"/>
    </source>
</evidence>
<dbReference type="PANTHER" id="PTHR16433">
    <property type="entry name" value="DOLICHOL-PHOSPHATE MANNOSYLTRANSFERASE SUBUNIT 3"/>
    <property type="match status" value="1"/>
</dbReference>
<dbReference type="EMBL" id="MU070121">
    <property type="protein sequence ID" value="KAF5829734.1"/>
    <property type="molecule type" value="Genomic_DNA"/>
</dbReference>
<name>A0ABQ7G551_DUNSA</name>
<comment type="caution">
    <text evidence="9">The sequence shown here is derived from an EMBL/GenBank/DDBJ whole genome shotgun (WGS) entry which is preliminary data.</text>
</comment>
<protein>
    <recommendedName>
        <fullName evidence="7">Dolichol-phosphate mannosyltransferase subunit 3</fullName>
    </recommendedName>
</protein>
<comment type="similarity">
    <text evidence="2 7">Belongs to the DPM3 family.</text>
</comment>
<comment type="subunit">
    <text evidence="7">Component of the dolichol-phosphate mannose (DPM) synthase complex.</text>
</comment>
<evidence type="ECO:0000256" key="7">
    <source>
        <dbReference type="RuleBase" id="RU365085"/>
    </source>
</evidence>
<dbReference type="PANTHER" id="PTHR16433:SF0">
    <property type="entry name" value="DOLICHOL-PHOSPHATE MANNOSYLTRANSFERASE SUBUNIT 3"/>
    <property type="match status" value="1"/>
</dbReference>
<proteinExistence type="inferred from homology"/>